<accession>A0A2P2KST5</accession>
<name>A0A2P2KST5_RHIMU</name>
<protein>
    <submittedName>
        <fullName evidence="1">Uncharacterized protein</fullName>
    </submittedName>
</protein>
<proteinExistence type="predicted"/>
<dbReference type="AlphaFoldDB" id="A0A2P2KST5"/>
<sequence>MGAEDEQQGKQANEQPRPNSITEAQFLSWKRRKVFPFFFFGSLSPLLGFYVLVHVHRFIFVLVLRIVNKIKLPEIMWLR</sequence>
<evidence type="ECO:0000313" key="1">
    <source>
        <dbReference type="EMBL" id="MBX08778.1"/>
    </source>
</evidence>
<organism evidence="1">
    <name type="scientific">Rhizophora mucronata</name>
    <name type="common">Asiatic mangrove</name>
    <dbReference type="NCBI Taxonomy" id="61149"/>
    <lineage>
        <taxon>Eukaryota</taxon>
        <taxon>Viridiplantae</taxon>
        <taxon>Streptophyta</taxon>
        <taxon>Embryophyta</taxon>
        <taxon>Tracheophyta</taxon>
        <taxon>Spermatophyta</taxon>
        <taxon>Magnoliopsida</taxon>
        <taxon>eudicotyledons</taxon>
        <taxon>Gunneridae</taxon>
        <taxon>Pentapetalae</taxon>
        <taxon>rosids</taxon>
        <taxon>fabids</taxon>
        <taxon>Malpighiales</taxon>
        <taxon>Rhizophoraceae</taxon>
        <taxon>Rhizophora</taxon>
    </lineage>
</organism>
<dbReference type="EMBL" id="GGEC01028294">
    <property type="protein sequence ID" value="MBX08778.1"/>
    <property type="molecule type" value="Transcribed_RNA"/>
</dbReference>
<reference evidence="1" key="1">
    <citation type="submission" date="2018-02" db="EMBL/GenBank/DDBJ databases">
        <title>Rhizophora mucronata_Transcriptome.</title>
        <authorList>
            <person name="Meera S.P."/>
            <person name="Sreeshan A."/>
            <person name="Augustine A."/>
        </authorList>
    </citation>
    <scope>NUCLEOTIDE SEQUENCE</scope>
    <source>
        <tissue evidence="1">Leaf</tissue>
    </source>
</reference>